<dbReference type="InterPro" id="IPR016159">
    <property type="entry name" value="Cullin_repeat-like_dom_sf"/>
</dbReference>
<dbReference type="FunFam" id="1.20.1310.10:FF:000001">
    <property type="entry name" value="Cullin 3"/>
    <property type="match status" value="1"/>
</dbReference>
<feature type="domain" description="Cullin family profile" evidence="7">
    <location>
        <begin position="564"/>
        <end position="797"/>
    </location>
</feature>
<dbReference type="Proteomes" id="UP000027361">
    <property type="component" value="Unassembled WGS sequence"/>
</dbReference>
<dbReference type="InterPro" id="IPR059120">
    <property type="entry name" value="Cullin-like_AB"/>
</dbReference>
<dbReference type="InterPro" id="IPR016158">
    <property type="entry name" value="Cullin_homology"/>
</dbReference>
<evidence type="ECO:0000256" key="6">
    <source>
        <dbReference type="SAM" id="MobiDB-lite"/>
    </source>
</evidence>
<dbReference type="SUPFAM" id="SSF74788">
    <property type="entry name" value="Cullin repeat-like"/>
    <property type="match status" value="1"/>
</dbReference>
<dbReference type="Gene3D" id="3.30.230.130">
    <property type="entry name" value="Cullin, Chain C, Domain 2"/>
    <property type="match status" value="1"/>
</dbReference>
<organism evidence="8 9">
    <name type="scientific">Tilletiaria anomala (strain ATCC 24038 / CBS 436.72 / UBC 951)</name>
    <dbReference type="NCBI Taxonomy" id="1037660"/>
    <lineage>
        <taxon>Eukaryota</taxon>
        <taxon>Fungi</taxon>
        <taxon>Dikarya</taxon>
        <taxon>Basidiomycota</taxon>
        <taxon>Ustilaginomycotina</taxon>
        <taxon>Exobasidiomycetes</taxon>
        <taxon>Georgefischeriales</taxon>
        <taxon>Tilletiariaceae</taxon>
        <taxon>Tilletiaria</taxon>
    </lineage>
</organism>
<dbReference type="SUPFAM" id="SSF46785">
    <property type="entry name" value="Winged helix' DNA-binding domain"/>
    <property type="match status" value="1"/>
</dbReference>
<dbReference type="InterPro" id="IPR045093">
    <property type="entry name" value="Cullin"/>
</dbReference>
<dbReference type="OMA" id="KCINLMK"/>
<gene>
    <name evidence="8" type="ORF">K437DRAFT_293146</name>
</gene>
<name>A0A066WF59_TILAU</name>
<dbReference type="PANTHER" id="PTHR11932">
    <property type="entry name" value="CULLIN"/>
    <property type="match status" value="1"/>
</dbReference>
<dbReference type="Gene3D" id="1.10.10.10">
    <property type="entry name" value="Winged helix-like DNA-binding domain superfamily/Winged helix DNA-binding domain"/>
    <property type="match status" value="1"/>
</dbReference>
<evidence type="ECO:0000256" key="5">
    <source>
        <dbReference type="RuleBase" id="RU003829"/>
    </source>
</evidence>
<feature type="region of interest" description="Disordered" evidence="6">
    <location>
        <begin position="470"/>
        <end position="508"/>
    </location>
</feature>
<dbReference type="FunFam" id="1.10.10.10:FF:000014">
    <property type="entry name" value="Cullin 1"/>
    <property type="match status" value="1"/>
</dbReference>
<keyword evidence="2" id="KW-1017">Isopeptide bond</keyword>
<evidence type="ECO:0000256" key="1">
    <source>
        <dbReference type="ARBA" id="ARBA00006019"/>
    </source>
</evidence>
<keyword evidence="9" id="KW-1185">Reference proteome</keyword>
<dbReference type="Pfam" id="PF10557">
    <property type="entry name" value="Cullin_Nedd8"/>
    <property type="match status" value="1"/>
</dbReference>
<dbReference type="EMBL" id="JMSN01000011">
    <property type="protein sequence ID" value="KDN52391.1"/>
    <property type="molecule type" value="Genomic_DNA"/>
</dbReference>
<dbReference type="SUPFAM" id="SSF75632">
    <property type="entry name" value="Cullin homology domain"/>
    <property type="match status" value="1"/>
</dbReference>
<dbReference type="InterPro" id="IPR036317">
    <property type="entry name" value="Cullin_homology_sf"/>
</dbReference>
<dbReference type="PROSITE" id="PS50069">
    <property type="entry name" value="CULLIN_2"/>
    <property type="match status" value="1"/>
</dbReference>
<dbReference type="GO" id="GO:0006511">
    <property type="term" value="P:ubiquitin-dependent protein catabolic process"/>
    <property type="evidence" value="ECO:0007669"/>
    <property type="project" value="InterPro"/>
</dbReference>
<keyword evidence="3" id="KW-0832">Ubl conjugation</keyword>
<evidence type="ECO:0000259" key="7">
    <source>
        <dbReference type="PROSITE" id="PS50069"/>
    </source>
</evidence>
<dbReference type="AlphaFoldDB" id="A0A066WF59"/>
<evidence type="ECO:0000256" key="3">
    <source>
        <dbReference type="ARBA" id="ARBA00022843"/>
    </source>
</evidence>
<proteinExistence type="inferred from homology"/>
<feature type="compositionally biased region" description="Acidic residues" evidence="6">
    <location>
        <begin position="473"/>
        <end position="482"/>
    </location>
</feature>
<dbReference type="InterPro" id="IPR001373">
    <property type="entry name" value="Cullin_N"/>
</dbReference>
<dbReference type="FunCoup" id="A0A066WF59">
    <property type="interactions" value="519"/>
</dbReference>
<dbReference type="Pfam" id="PF00888">
    <property type="entry name" value="Cullin"/>
    <property type="match status" value="2"/>
</dbReference>
<dbReference type="InParanoid" id="A0A066WF59"/>
<dbReference type="InterPro" id="IPR019559">
    <property type="entry name" value="Cullin_neddylation_domain"/>
</dbReference>
<dbReference type="GO" id="GO:0031625">
    <property type="term" value="F:ubiquitin protein ligase binding"/>
    <property type="evidence" value="ECO:0007669"/>
    <property type="project" value="InterPro"/>
</dbReference>
<dbReference type="GeneID" id="25267133"/>
<comment type="caution">
    <text evidence="8">The sequence shown here is derived from an EMBL/GenBank/DDBJ whole genome shotgun (WGS) entry which is preliminary data.</text>
</comment>
<accession>A0A066WF59</accession>
<protein>
    <submittedName>
        <fullName evidence="8">Cullin-domain-containing protein</fullName>
    </submittedName>
</protein>
<dbReference type="RefSeq" id="XP_013245231.1">
    <property type="nucleotide sequence ID" value="XM_013389777.1"/>
</dbReference>
<feature type="region of interest" description="Disordered" evidence="6">
    <location>
        <begin position="122"/>
        <end position="191"/>
    </location>
</feature>
<feature type="compositionally biased region" description="Basic and acidic residues" evidence="6">
    <location>
        <begin position="151"/>
        <end position="164"/>
    </location>
</feature>
<dbReference type="OrthoDB" id="27073at2759"/>
<evidence type="ECO:0000256" key="2">
    <source>
        <dbReference type="ARBA" id="ARBA00022499"/>
    </source>
</evidence>
<dbReference type="Pfam" id="PF26557">
    <property type="entry name" value="Cullin_AB"/>
    <property type="match status" value="1"/>
</dbReference>
<sequence>MAMQGGSAARRPATKGGKLRAPKRAGLELSTPEMWERLSRAVHEIYNHNSSLLSFEENFRYAYNFVLHNQGDMLYSGIIKLLEEHLSKQCQERIVPTFPAGSMLSLPPGIIMPKGVSASRQLSSQTSLASAKGKGKARAVEELEVDSDDDDNRRSAQTEGRRSESLGNDTNEGSTTTLTGGQSVGDRTDAAARAQAGERLLKTIRDVWEDYCACTHTLSKVLNYVDRVYVPEKGRLPSWKLGLELFRDNVPWSQKYPIHRNLYGTLLTQIQIEREGSVINRSAVKSCIEMLVTLSYPHRNVPIVQRRSVYKQEFEPAFLSTSVEFYRSEAERKLASGDAAEYLRHVERRFLEEEDRVTVYLNSSTGKDLRLLLERYLLSDHLQTIIDMPGSGIFTMLDEPRDADLERMYRLFRRVGQGIPVLRQGLKGYITAKGALINEAINNIEAAGSKAPKPAVERVIAKGIAVTAAGGPEGDENGEGSEECAKGKGKDPATAGKKNAGAVTAGEGGNASSLQASLALRWVEQVLAFKARFDSLLKQAFASDTQCEGAISEAFEHFINKCPRAPEFISLFIDENLKKGLKGKTEEEVDEVLERTIVIFRFLNNKDVFERYYKTHLAKRLLGARSVSDDAERSMMAKLKVECGHNYVHKLQGMLNDMKLSDEANSAFTKRQQTGANSTPFDLSVNVLTATFWPSVSVQDQSVVWPEQMQSAIKTFEQYYHSLHSGRRLTWQANLGTADVRVTFKTRKHELNVSTYALMALLLFEDLDAEESLTYTDIRTSTNIAEAELKRALQSLACAKYKVLLKEPKGRDVNETDKFYFNINFTAPLARIKIAQIVARVETQQERKETNEKILEERAHLTDACIVRIMKNRKRLAHSELVLEVIKQLSTRFHPSPADVKKRIESLIDRVSPCSRRALSPFNYS</sequence>
<feature type="compositionally biased region" description="Polar residues" evidence="6">
    <location>
        <begin position="165"/>
        <end position="181"/>
    </location>
</feature>
<dbReference type="InterPro" id="IPR036390">
    <property type="entry name" value="WH_DNA-bd_sf"/>
</dbReference>
<evidence type="ECO:0000313" key="9">
    <source>
        <dbReference type="Proteomes" id="UP000027361"/>
    </source>
</evidence>
<reference evidence="8 9" key="1">
    <citation type="submission" date="2014-05" db="EMBL/GenBank/DDBJ databases">
        <title>Draft genome sequence of a rare smut relative, Tilletiaria anomala UBC 951.</title>
        <authorList>
            <consortium name="DOE Joint Genome Institute"/>
            <person name="Toome M."/>
            <person name="Kuo A."/>
            <person name="Henrissat B."/>
            <person name="Lipzen A."/>
            <person name="Tritt A."/>
            <person name="Yoshinaga Y."/>
            <person name="Zane M."/>
            <person name="Barry K."/>
            <person name="Grigoriev I.V."/>
            <person name="Spatafora J.W."/>
            <person name="Aimea M.C."/>
        </authorList>
    </citation>
    <scope>NUCLEOTIDE SEQUENCE [LARGE SCALE GENOMIC DNA]</scope>
    <source>
        <strain evidence="8 9">UBC 951</strain>
    </source>
</reference>
<comment type="similarity">
    <text evidence="1 4 5">Belongs to the cullin family.</text>
</comment>
<dbReference type="FunFam" id="1.20.1310.10:FF:000002">
    <property type="entry name" value="cullin-3 isoform X1"/>
    <property type="match status" value="1"/>
</dbReference>
<evidence type="ECO:0000256" key="4">
    <source>
        <dbReference type="PROSITE-ProRule" id="PRU00330"/>
    </source>
</evidence>
<dbReference type="HOGENOM" id="CLU_004747_7_1_1"/>
<feature type="region of interest" description="Disordered" evidence="6">
    <location>
        <begin position="1"/>
        <end position="23"/>
    </location>
</feature>
<dbReference type="SMART" id="SM00884">
    <property type="entry name" value="Cullin_Nedd8"/>
    <property type="match status" value="1"/>
</dbReference>
<dbReference type="SMART" id="SM00182">
    <property type="entry name" value="CULLIN"/>
    <property type="match status" value="1"/>
</dbReference>
<dbReference type="InterPro" id="IPR036388">
    <property type="entry name" value="WH-like_DNA-bd_sf"/>
</dbReference>
<dbReference type="Gene3D" id="1.20.1310.10">
    <property type="entry name" value="Cullin Repeats"/>
    <property type="match status" value="4"/>
</dbReference>
<dbReference type="STRING" id="1037660.A0A066WF59"/>
<evidence type="ECO:0000313" key="8">
    <source>
        <dbReference type="EMBL" id="KDN52391.1"/>
    </source>
</evidence>